<protein>
    <submittedName>
        <fullName evidence="1">Uncharacterized protein</fullName>
    </submittedName>
</protein>
<sequence>MSTSSGESGSCLFCGHYLNEHTKASRSRCKKCNKRFYICQAPLHETAGWRICDIPCGCGSKYYPTTANGARRLKQTEFAPTHPLYESPPSNGEDTSYEATFSTSAAPATEPVYVKLKKNGDQFEFSHNNNKILTYAVHWRPTRLVYQGQEDDFWLMENDGVSYITWTLPTDNQEVQSQRSLGKRVAYPAQPSHERTLSDSTDPLQWDDERIEAETQMASQMAGLALGGGSSDQVQDDRVHVSARYYGKDKVEFKNENGKLITSWKSSWVPSGDGFVFESKDYGKTYFTKKIKAAKK</sequence>
<dbReference type="VEuPathDB" id="FungiDB:FPRO_07117"/>
<dbReference type="EMBL" id="FJOF01000003">
    <property type="protein sequence ID" value="CZR37692.1"/>
    <property type="molecule type" value="Genomic_DNA"/>
</dbReference>
<keyword evidence="2" id="KW-1185">Reference proteome</keyword>
<organism evidence="1 2">
    <name type="scientific">Fusarium proliferatum (strain ET1)</name>
    <name type="common">Orchid endophyte fungus</name>
    <dbReference type="NCBI Taxonomy" id="1227346"/>
    <lineage>
        <taxon>Eukaryota</taxon>
        <taxon>Fungi</taxon>
        <taxon>Dikarya</taxon>
        <taxon>Ascomycota</taxon>
        <taxon>Pezizomycotina</taxon>
        <taxon>Sordariomycetes</taxon>
        <taxon>Hypocreomycetidae</taxon>
        <taxon>Hypocreales</taxon>
        <taxon>Nectriaceae</taxon>
        <taxon>Fusarium</taxon>
        <taxon>Fusarium fujikuroi species complex</taxon>
    </lineage>
</organism>
<dbReference type="Proteomes" id="UP000183971">
    <property type="component" value="Unassembled WGS sequence"/>
</dbReference>
<evidence type="ECO:0000313" key="1">
    <source>
        <dbReference type="EMBL" id="CZR37692.1"/>
    </source>
</evidence>
<reference evidence="2" key="1">
    <citation type="journal article" date="2016" name="Genome Biol. Evol.">
        <title>Comparative 'omics' of the Fusarium fujikuroi species complex highlights differences in genetic potential and metabolite synthesis.</title>
        <authorList>
            <person name="Niehaus E.-M."/>
            <person name="Muensterkoetter M."/>
            <person name="Proctor R.H."/>
            <person name="Brown D.W."/>
            <person name="Sharon A."/>
            <person name="Idan Y."/>
            <person name="Oren-Young L."/>
            <person name="Sieber C.M."/>
            <person name="Novak O."/>
            <person name="Pencik A."/>
            <person name="Tarkowska D."/>
            <person name="Hromadova K."/>
            <person name="Freeman S."/>
            <person name="Maymon M."/>
            <person name="Elazar M."/>
            <person name="Youssef S.A."/>
            <person name="El-Shabrawy E.S.M."/>
            <person name="Shalaby A.B.A."/>
            <person name="Houterman P."/>
            <person name="Brock N.L."/>
            <person name="Burkhardt I."/>
            <person name="Tsavkelova E.A."/>
            <person name="Dickschat J.S."/>
            <person name="Galuszka P."/>
            <person name="Gueldener U."/>
            <person name="Tudzynski B."/>
        </authorList>
    </citation>
    <scope>NUCLEOTIDE SEQUENCE [LARGE SCALE GENOMIC DNA]</scope>
    <source>
        <strain evidence="2">ET1</strain>
    </source>
</reference>
<gene>
    <name evidence="1" type="ORF">FPRO_07117</name>
</gene>
<evidence type="ECO:0000313" key="2">
    <source>
        <dbReference type="Proteomes" id="UP000183971"/>
    </source>
</evidence>
<dbReference type="RefSeq" id="XP_031078285.1">
    <property type="nucleotide sequence ID" value="XM_031227893.1"/>
</dbReference>
<comment type="caution">
    <text evidence="1">The sequence shown here is derived from an EMBL/GenBank/DDBJ whole genome shotgun (WGS) entry which is preliminary data.</text>
</comment>
<name>A0A1L7VBQ9_FUSPR</name>
<proteinExistence type="predicted"/>
<accession>A0A1L7VBQ9</accession>
<dbReference type="AlphaFoldDB" id="A0A1L7VBQ9"/>
<dbReference type="GeneID" id="42051996"/>